<keyword evidence="1 2" id="KW-0732">Signal</keyword>
<gene>
    <name evidence="4" type="primary">blaSE</name>
    <name evidence="4" type="ORF">XINFAN_01897</name>
</gene>
<dbReference type="PANTHER" id="PTHR15462">
    <property type="entry name" value="SERINE PROTEASE"/>
    <property type="match status" value="1"/>
</dbReference>
<dbReference type="GO" id="GO:0006508">
    <property type="term" value="P:proteolysis"/>
    <property type="evidence" value="ECO:0007669"/>
    <property type="project" value="InterPro"/>
</dbReference>
<accession>A0A3P5X8F3</accession>
<dbReference type="PROSITE" id="PS50240">
    <property type="entry name" value="TRYPSIN_DOM"/>
    <property type="match status" value="1"/>
</dbReference>
<dbReference type="AlphaFoldDB" id="A0A3P5X8F3"/>
<protein>
    <submittedName>
        <fullName evidence="4">Glutamyl endopeptidase</fullName>
        <ecNumber evidence="4">3.4.21.19</ecNumber>
    </submittedName>
</protein>
<feature type="signal peptide" evidence="2">
    <location>
        <begin position="1"/>
        <end position="20"/>
    </location>
</feature>
<proteinExistence type="predicted"/>
<sequence>MPLRAAALCLAVLAPGLARAENPSVVGMRTADEVRGWQSVGKLVLGARGFCTGVLIEPQLVLTAAHCLFDKETGARIPDATISFQAGWRNGRAEAYRGLRRSVAHPDYVYSGAEDLDRVASDLALLELDQPILLPQLAPFATGGRPGMGASVSVVSYAMDRSEVPSIERDCRVMALETEAMVLTCDIDFGSSGAPVFALRETGAEVVSVISAKADYMGRKVALAVPVEEPLARLRSEIGASGGIRATGGVRVISGGGADGGAGRGGAKFITP</sequence>
<organism evidence="4 5">
    <name type="scientific">Pseudogemmobacter humi</name>
    <dbReference type="NCBI Taxonomy" id="2483812"/>
    <lineage>
        <taxon>Bacteria</taxon>
        <taxon>Pseudomonadati</taxon>
        <taxon>Pseudomonadota</taxon>
        <taxon>Alphaproteobacteria</taxon>
        <taxon>Rhodobacterales</taxon>
        <taxon>Paracoccaceae</taxon>
        <taxon>Pseudogemmobacter</taxon>
    </lineage>
</organism>
<dbReference type="RefSeq" id="WP_124086311.1">
    <property type="nucleotide sequence ID" value="NZ_UXAW01000061.1"/>
</dbReference>
<dbReference type="OrthoDB" id="267336at2"/>
<dbReference type="EMBL" id="UXAW01000061">
    <property type="protein sequence ID" value="VDC27509.1"/>
    <property type="molecule type" value="Genomic_DNA"/>
</dbReference>
<dbReference type="EC" id="3.4.21.19" evidence="4"/>
<dbReference type="Pfam" id="PF13365">
    <property type="entry name" value="Trypsin_2"/>
    <property type="match status" value="1"/>
</dbReference>
<evidence type="ECO:0000313" key="4">
    <source>
        <dbReference type="EMBL" id="VDC27509.1"/>
    </source>
</evidence>
<evidence type="ECO:0000313" key="5">
    <source>
        <dbReference type="Proteomes" id="UP000277498"/>
    </source>
</evidence>
<dbReference type="InterPro" id="IPR050966">
    <property type="entry name" value="Glutamyl_endopeptidase"/>
</dbReference>
<dbReference type="InterPro" id="IPR018114">
    <property type="entry name" value="TRYPSIN_HIS"/>
</dbReference>
<evidence type="ECO:0000256" key="1">
    <source>
        <dbReference type="ARBA" id="ARBA00022729"/>
    </source>
</evidence>
<dbReference type="Gene3D" id="2.40.10.10">
    <property type="entry name" value="Trypsin-like serine proteases"/>
    <property type="match status" value="2"/>
</dbReference>
<dbReference type="InterPro" id="IPR001314">
    <property type="entry name" value="Peptidase_S1A"/>
</dbReference>
<dbReference type="Proteomes" id="UP000277498">
    <property type="component" value="Unassembled WGS sequence"/>
</dbReference>
<dbReference type="PANTHER" id="PTHR15462:SF8">
    <property type="entry name" value="SERINE PROTEASE"/>
    <property type="match status" value="1"/>
</dbReference>
<dbReference type="SUPFAM" id="SSF50494">
    <property type="entry name" value="Trypsin-like serine proteases"/>
    <property type="match status" value="1"/>
</dbReference>
<dbReference type="InterPro" id="IPR009003">
    <property type="entry name" value="Peptidase_S1_PA"/>
</dbReference>
<evidence type="ECO:0000256" key="2">
    <source>
        <dbReference type="SAM" id="SignalP"/>
    </source>
</evidence>
<reference evidence="4 5" key="1">
    <citation type="submission" date="2018-11" db="EMBL/GenBank/DDBJ databases">
        <authorList>
            <person name="Criscuolo A."/>
        </authorList>
    </citation>
    <scope>NUCLEOTIDE SEQUENCE [LARGE SCALE GENOMIC DNA]</scope>
    <source>
        <strain evidence="4">ACIP111625</strain>
    </source>
</reference>
<dbReference type="InterPro" id="IPR001254">
    <property type="entry name" value="Trypsin_dom"/>
</dbReference>
<dbReference type="InterPro" id="IPR043504">
    <property type="entry name" value="Peptidase_S1_PA_chymotrypsin"/>
</dbReference>
<name>A0A3P5X8F3_9RHOB</name>
<keyword evidence="4" id="KW-0378">Hydrolase</keyword>
<feature type="chain" id="PRO_5018187476" evidence="2">
    <location>
        <begin position="21"/>
        <end position="272"/>
    </location>
</feature>
<dbReference type="PRINTS" id="PR00722">
    <property type="entry name" value="CHYMOTRYPSIN"/>
</dbReference>
<keyword evidence="5" id="KW-1185">Reference proteome</keyword>
<dbReference type="PROSITE" id="PS00134">
    <property type="entry name" value="TRYPSIN_HIS"/>
    <property type="match status" value="1"/>
</dbReference>
<dbReference type="GO" id="GO:0004252">
    <property type="term" value="F:serine-type endopeptidase activity"/>
    <property type="evidence" value="ECO:0007669"/>
    <property type="project" value="InterPro"/>
</dbReference>
<feature type="domain" description="Peptidase S1" evidence="3">
    <location>
        <begin position="13"/>
        <end position="249"/>
    </location>
</feature>
<evidence type="ECO:0000259" key="3">
    <source>
        <dbReference type="PROSITE" id="PS50240"/>
    </source>
</evidence>